<feature type="transmembrane region" description="Helical" evidence="2">
    <location>
        <begin position="147"/>
        <end position="168"/>
    </location>
</feature>
<evidence type="ECO:0000256" key="1">
    <source>
        <dbReference type="ARBA" id="ARBA00007362"/>
    </source>
</evidence>
<evidence type="ECO:0000313" key="4">
    <source>
        <dbReference type="EMBL" id="MTK21235.1"/>
    </source>
</evidence>
<name>A0A9X4XG78_9FIRM</name>
<comment type="caution">
    <text evidence="4">The sequence shown here is derived from an EMBL/GenBank/DDBJ whole genome shotgun (WGS) entry which is preliminary data.</text>
</comment>
<feature type="transmembrane region" description="Helical" evidence="2">
    <location>
        <begin position="209"/>
        <end position="229"/>
    </location>
</feature>
<dbReference type="GO" id="GO:0016020">
    <property type="term" value="C:membrane"/>
    <property type="evidence" value="ECO:0007669"/>
    <property type="project" value="InterPro"/>
</dbReference>
<keyword evidence="2" id="KW-1133">Transmembrane helix</keyword>
<feature type="transmembrane region" description="Helical" evidence="2">
    <location>
        <begin position="180"/>
        <end position="197"/>
    </location>
</feature>
<dbReference type="AlphaFoldDB" id="A0A9X4XG78"/>
<feature type="domain" description="EamA" evidence="3">
    <location>
        <begin position="148"/>
        <end position="283"/>
    </location>
</feature>
<keyword evidence="2" id="KW-0812">Transmembrane</keyword>
<dbReference type="InterPro" id="IPR037185">
    <property type="entry name" value="EmrE-like"/>
</dbReference>
<dbReference type="RefSeq" id="WP_006785508.1">
    <property type="nucleotide sequence ID" value="NZ_CABJBH010000004.1"/>
</dbReference>
<dbReference type="EMBL" id="WMQE01000013">
    <property type="protein sequence ID" value="MTK21235.1"/>
    <property type="molecule type" value="Genomic_DNA"/>
</dbReference>
<dbReference type="Pfam" id="PF00892">
    <property type="entry name" value="EamA"/>
    <property type="match status" value="2"/>
</dbReference>
<reference evidence="4 5" key="1">
    <citation type="journal article" date="2019" name="Nat. Med.">
        <title>A library of human gut bacterial isolates paired with longitudinal multiomics data enables mechanistic microbiome research.</title>
        <authorList>
            <person name="Poyet M."/>
            <person name="Groussin M."/>
            <person name="Gibbons S.M."/>
            <person name="Avila-Pacheco J."/>
            <person name="Jiang X."/>
            <person name="Kearney S.M."/>
            <person name="Perrotta A.R."/>
            <person name="Berdy B."/>
            <person name="Zhao S."/>
            <person name="Lieberman T.D."/>
            <person name="Swanson P.K."/>
            <person name="Smith M."/>
            <person name="Roesemann S."/>
            <person name="Alexander J.E."/>
            <person name="Rich S.A."/>
            <person name="Livny J."/>
            <person name="Vlamakis H."/>
            <person name="Clish C."/>
            <person name="Bullock K."/>
            <person name="Deik A."/>
            <person name="Scott J."/>
            <person name="Pierce K.A."/>
            <person name="Xavier R.J."/>
            <person name="Alm E.J."/>
        </authorList>
    </citation>
    <scope>NUCLEOTIDE SEQUENCE [LARGE SCALE GENOMIC DNA]</scope>
    <source>
        <strain evidence="4 5">BIOML-A198</strain>
    </source>
</reference>
<feature type="transmembrane region" description="Helical" evidence="2">
    <location>
        <begin position="34"/>
        <end position="55"/>
    </location>
</feature>
<evidence type="ECO:0000256" key="2">
    <source>
        <dbReference type="SAM" id="Phobius"/>
    </source>
</evidence>
<keyword evidence="2" id="KW-0472">Membrane</keyword>
<feature type="domain" description="EamA" evidence="3">
    <location>
        <begin position="6"/>
        <end position="137"/>
    </location>
</feature>
<evidence type="ECO:0000313" key="5">
    <source>
        <dbReference type="Proteomes" id="UP000487649"/>
    </source>
</evidence>
<feature type="transmembrane region" description="Helical" evidence="2">
    <location>
        <begin position="123"/>
        <end position="141"/>
    </location>
</feature>
<gene>
    <name evidence="4" type="ORF">GMA92_07345</name>
</gene>
<organism evidence="4 5">
    <name type="scientific">Turicibacter sanguinis</name>
    <dbReference type="NCBI Taxonomy" id="154288"/>
    <lineage>
        <taxon>Bacteria</taxon>
        <taxon>Bacillati</taxon>
        <taxon>Bacillota</taxon>
        <taxon>Erysipelotrichia</taxon>
        <taxon>Erysipelotrichales</taxon>
        <taxon>Turicibacteraceae</taxon>
        <taxon>Turicibacter</taxon>
    </lineage>
</organism>
<dbReference type="SUPFAM" id="SSF103481">
    <property type="entry name" value="Multidrug resistance efflux transporter EmrE"/>
    <property type="match status" value="2"/>
</dbReference>
<dbReference type="InterPro" id="IPR000620">
    <property type="entry name" value="EamA_dom"/>
</dbReference>
<dbReference type="OrthoDB" id="9808556at2"/>
<sequence length="286" mass="31559">MKRNQGVLLTILSAFLFGFTPILAKWTYSGGSNAISLTFYRALFSLPVLYGILKYRKVSLKVTKSQWIHLLIVGILGQTVTTITLYATYDYLSVGMATTLHFVYPAFVVLAAVLYFKEKWTRAKVISIILAMIGMLCFIDLSGHISLYGVFLALVSGMTYAFFILYIDKSGLKELDSFKLTFYINLVVSAAVFVYGMGTHSLMINLTPIAWGLTLIISLLVSVFAVALLQIGIKLIGSTKASILCLFEPITSVVFGLILLHEDLTILKLTGCILILLSAYAISKEK</sequence>
<dbReference type="Proteomes" id="UP000487649">
    <property type="component" value="Unassembled WGS sequence"/>
</dbReference>
<feature type="transmembrane region" description="Helical" evidence="2">
    <location>
        <begin position="266"/>
        <end position="283"/>
    </location>
</feature>
<evidence type="ECO:0000259" key="3">
    <source>
        <dbReference type="Pfam" id="PF00892"/>
    </source>
</evidence>
<protein>
    <submittedName>
        <fullName evidence="4">EamA family transporter</fullName>
    </submittedName>
</protein>
<dbReference type="GeneID" id="60059523"/>
<proteinExistence type="inferred from homology"/>
<comment type="similarity">
    <text evidence="1">Belongs to the EamA transporter family.</text>
</comment>
<feature type="transmembrane region" description="Helical" evidence="2">
    <location>
        <begin position="95"/>
        <end position="116"/>
    </location>
</feature>
<dbReference type="PANTHER" id="PTHR22911">
    <property type="entry name" value="ACYL-MALONYL CONDENSING ENZYME-RELATED"/>
    <property type="match status" value="1"/>
</dbReference>
<feature type="transmembrane region" description="Helical" evidence="2">
    <location>
        <begin position="241"/>
        <end position="260"/>
    </location>
</feature>
<feature type="transmembrane region" description="Helical" evidence="2">
    <location>
        <begin position="67"/>
        <end position="89"/>
    </location>
</feature>
<accession>A0A9X4XG78</accession>
<dbReference type="PANTHER" id="PTHR22911:SF137">
    <property type="entry name" value="SOLUTE CARRIER FAMILY 35 MEMBER G2-RELATED"/>
    <property type="match status" value="1"/>
</dbReference>